<feature type="binding site" evidence="8">
    <location>
        <position position="40"/>
    </location>
    <ligand>
        <name>Mg(2+)</name>
        <dbReference type="ChEBI" id="CHEBI:18420"/>
    </ligand>
</feature>
<feature type="binding site" evidence="8">
    <location>
        <position position="142"/>
    </location>
    <ligand>
        <name>IMP</name>
        <dbReference type="ChEBI" id="CHEBI:58053"/>
        <note>ligand shared between dimeric partners</note>
    </ligand>
</feature>
<feature type="binding site" description="in other chain" evidence="8">
    <location>
        <position position="301"/>
    </location>
    <ligand>
        <name>IMP</name>
        <dbReference type="ChEBI" id="CHEBI:58053"/>
        <note>ligand shared between dimeric partners</note>
    </ligand>
</feature>
<evidence type="ECO:0000256" key="8">
    <source>
        <dbReference type="HAMAP-Rule" id="MF_00011"/>
    </source>
</evidence>
<accession>A0AAW3NJU4</accession>
<dbReference type="PANTHER" id="PTHR11846:SF0">
    <property type="entry name" value="ADENYLOSUCCINATE SYNTHETASE"/>
    <property type="match status" value="1"/>
</dbReference>
<dbReference type="CDD" id="cd03108">
    <property type="entry name" value="AdSS"/>
    <property type="match status" value="1"/>
</dbReference>
<feature type="binding site" description="in other chain" evidence="8">
    <location>
        <position position="222"/>
    </location>
    <ligand>
        <name>IMP</name>
        <dbReference type="ChEBI" id="CHEBI:58053"/>
        <note>ligand shared between dimeric partners</note>
    </ligand>
</feature>
<feature type="binding site" description="in other chain" evidence="8">
    <location>
        <begin position="38"/>
        <end position="41"/>
    </location>
    <ligand>
        <name>IMP</name>
        <dbReference type="ChEBI" id="CHEBI:58053"/>
        <note>ligand shared between dimeric partners</note>
    </ligand>
</feature>
<comment type="subcellular location">
    <subcellularLocation>
        <location evidence="8">Cytoplasm</location>
    </subcellularLocation>
</comment>
<feature type="active site" evidence="9">
    <location>
        <position position="139"/>
    </location>
</feature>
<dbReference type="InterPro" id="IPR042111">
    <property type="entry name" value="Adenylosuccinate_synth_dom3"/>
</dbReference>
<dbReference type="NCBIfam" id="TIGR00184">
    <property type="entry name" value="purA"/>
    <property type="match status" value="1"/>
</dbReference>
<feature type="binding site" description="in other chain" evidence="8">
    <location>
        <position position="237"/>
    </location>
    <ligand>
        <name>IMP</name>
        <dbReference type="ChEBI" id="CHEBI:58053"/>
        <note>ligand shared between dimeric partners</note>
    </ligand>
</feature>
<dbReference type="FunFam" id="1.10.300.10:FF:000001">
    <property type="entry name" value="Adenylosuccinate synthetase"/>
    <property type="match status" value="1"/>
</dbReference>
<feature type="active site" description="Proton acceptor" evidence="8">
    <location>
        <position position="13"/>
    </location>
</feature>
<dbReference type="GO" id="GO:0046040">
    <property type="term" value="P:IMP metabolic process"/>
    <property type="evidence" value="ECO:0007669"/>
    <property type="project" value="TreeGrafter"/>
</dbReference>
<dbReference type="GO" id="GO:0005525">
    <property type="term" value="F:GTP binding"/>
    <property type="evidence" value="ECO:0007669"/>
    <property type="project" value="UniProtKB-UniRule"/>
</dbReference>
<dbReference type="InterPro" id="IPR033128">
    <property type="entry name" value="Adenylosuccin_syn_Lys_AS"/>
</dbReference>
<feature type="binding site" evidence="8">
    <location>
        <begin position="297"/>
        <end position="303"/>
    </location>
    <ligand>
        <name>substrate</name>
    </ligand>
</feature>
<evidence type="ECO:0000256" key="2">
    <source>
        <dbReference type="ARBA" id="ARBA00022598"/>
    </source>
</evidence>
<comment type="cofactor">
    <cofactor evidence="8">
        <name>Mg(2+)</name>
        <dbReference type="ChEBI" id="CHEBI:18420"/>
    </cofactor>
    <text evidence="8">Binds 1 Mg(2+) ion per subunit.</text>
</comment>
<dbReference type="HAMAP" id="MF_00011">
    <property type="entry name" value="Adenylosucc_synth"/>
    <property type="match status" value="1"/>
</dbReference>
<keyword evidence="5 8" id="KW-0658">Purine biosynthesis</keyword>
<keyword evidence="7 8" id="KW-0342">GTP-binding</keyword>
<dbReference type="PROSITE" id="PS01266">
    <property type="entry name" value="ADENYLOSUCCIN_SYN_1"/>
    <property type="match status" value="1"/>
</dbReference>
<feature type="binding site" evidence="8">
    <location>
        <begin position="40"/>
        <end position="42"/>
    </location>
    <ligand>
        <name>GTP</name>
        <dbReference type="ChEBI" id="CHEBI:37565"/>
    </ligand>
</feature>
<evidence type="ECO:0000256" key="10">
    <source>
        <dbReference type="RuleBase" id="RU000520"/>
    </source>
</evidence>
<dbReference type="PANTHER" id="PTHR11846">
    <property type="entry name" value="ADENYLOSUCCINATE SYNTHETASE"/>
    <property type="match status" value="1"/>
</dbReference>
<dbReference type="PROSITE" id="PS00513">
    <property type="entry name" value="ADENYLOSUCCIN_SYN_2"/>
    <property type="match status" value="1"/>
</dbReference>
<reference evidence="11 12" key="1">
    <citation type="submission" date="2015-11" db="EMBL/GenBank/DDBJ databases">
        <title>Expanding the genomic diversity of Burkholderia species for the development of highly accurate diagnostics.</title>
        <authorList>
            <person name="Sahl J."/>
            <person name="Keim P."/>
            <person name="Wagner D."/>
        </authorList>
    </citation>
    <scope>NUCLEOTIDE SEQUENCE [LARGE SCALE GENOMIC DNA]</scope>
    <source>
        <strain evidence="11 12">MSMB1137WGS</strain>
    </source>
</reference>
<dbReference type="GO" id="GO:0000287">
    <property type="term" value="F:magnesium ion binding"/>
    <property type="evidence" value="ECO:0007669"/>
    <property type="project" value="UniProtKB-UniRule"/>
</dbReference>
<feature type="binding site" description="in other chain" evidence="8">
    <location>
        <begin position="13"/>
        <end position="16"/>
    </location>
    <ligand>
        <name>IMP</name>
        <dbReference type="ChEBI" id="CHEBI:58053"/>
        <note>ligand shared between dimeric partners</note>
    </ligand>
</feature>
<evidence type="ECO:0000256" key="1">
    <source>
        <dbReference type="ARBA" id="ARBA00011738"/>
    </source>
</evidence>
<evidence type="ECO:0000256" key="4">
    <source>
        <dbReference type="ARBA" id="ARBA00022741"/>
    </source>
</evidence>
<protein>
    <recommendedName>
        <fullName evidence="8 10">Adenylosuccinate synthetase</fullName>
        <shortName evidence="8">AMPSase</shortName>
        <shortName evidence="8">AdSS</shortName>
        <ecNumber evidence="8 10">6.3.4.4</ecNumber>
    </recommendedName>
    <alternativeName>
        <fullName evidence="8">IMP--aspartate ligase</fullName>
    </alternativeName>
</protein>
<dbReference type="InterPro" id="IPR027417">
    <property type="entry name" value="P-loop_NTPase"/>
</dbReference>
<evidence type="ECO:0000256" key="3">
    <source>
        <dbReference type="ARBA" id="ARBA00022723"/>
    </source>
</evidence>
<dbReference type="InterPro" id="IPR042110">
    <property type="entry name" value="Adenylosuccinate_synth_dom2"/>
</dbReference>
<keyword evidence="8" id="KW-0963">Cytoplasm</keyword>
<dbReference type="Gene3D" id="1.10.300.10">
    <property type="entry name" value="Adenylosuccinate Synthetase, subunit A, domain 2"/>
    <property type="match status" value="1"/>
</dbReference>
<feature type="binding site" description="in other chain" evidence="8">
    <location>
        <position position="128"/>
    </location>
    <ligand>
        <name>IMP</name>
        <dbReference type="ChEBI" id="CHEBI:58053"/>
        <note>ligand shared between dimeric partners</note>
    </ligand>
</feature>
<dbReference type="AlphaFoldDB" id="A0AAW3NJU4"/>
<keyword evidence="3 8" id="KW-0479">Metal-binding</keyword>
<dbReference type="Proteomes" id="UP000056732">
    <property type="component" value="Unassembled WGS sequence"/>
</dbReference>
<evidence type="ECO:0000256" key="9">
    <source>
        <dbReference type="PROSITE-ProRule" id="PRU10134"/>
    </source>
</evidence>
<evidence type="ECO:0000256" key="6">
    <source>
        <dbReference type="ARBA" id="ARBA00022842"/>
    </source>
</evidence>
<comment type="catalytic activity">
    <reaction evidence="8 10">
        <text>IMP + L-aspartate + GTP = N(6)-(1,2-dicarboxyethyl)-AMP + GDP + phosphate + 2 H(+)</text>
        <dbReference type="Rhea" id="RHEA:15753"/>
        <dbReference type="ChEBI" id="CHEBI:15378"/>
        <dbReference type="ChEBI" id="CHEBI:29991"/>
        <dbReference type="ChEBI" id="CHEBI:37565"/>
        <dbReference type="ChEBI" id="CHEBI:43474"/>
        <dbReference type="ChEBI" id="CHEBI:57567"/>
        <dbReference type="ChEBI" id="CHEBI:58053"/>
        <dbReference type="ChEBI" id="CHEBI:58189"/>
        <dbReference type="EC" id="6.3.4.4"/>
    </reaction>
</comment>
<organism evidence="11 12">
    <name type="scientific">Burkholderia ubonensis</name>
    <dbReference type="NCBI Taxonomy" id="101571"/>
    <lineage>
        <taxon>Bacteria</taxon>
        <taxon>Pseudomonadati</taxon>
        <taxon>Pseudomonadota</taxon>
        <taxon>Betaproteobacteria</taxon>
        <taxon>Burkholderiales</taxon>
        <taxon>Burkholderiaceae</taxon>
        <taxon>Burkholderia</taxon>
        <taxon>Burkholderia cepacia complex</taxon>
    </lineage>
</organism>
<evidence type="ECO:0000256" key="7">
    <source>
        <dbReference type="ARBA" id="ARBA00023134"/>
    </source>
</evidence>
<dbReference type="InterPro" id="IPR018220">
    <property type="entry name" value="Adenylosuccin_syn_GTP-bd"/>
</dbReference>
<comment type="pathway">
    <text evidence="8 10">Purine metabolism; AMP biosynthesis via de novo pathway; AMP from IMP: step 1/2.</text>
</comment>
<dbReference type="Gene3D" id="3.90.170.10">
    <property type="entry name" value="Adenylosuccinate Synthetase, subunit A, domain 3"/>
    <property type="match status" value="1"/>
</dbReference>
<dbReference type="GO" id="GO:0005737">
    <property type="term" value="C:cytoplasm"/>
    <property type="evidence" value="ECO:0007669"/>
    <property type="project" value="UniProtKB-SubCell"/>
</dbReference>
<dbReference type="InterPro" id="IPR042109">
    <property type="entry name" value="Adenylosuccinate_synth_dom1"/>
</dbReference>
<comment type="function">
    <text evidence="8">Plays an important role in the de novo pathway of purine nucleotide biosynthesis. Catalyzes the first committed step in the biosynthesis of AMP from IMP.</text>
</comment>
<feature type="binding site" evidence="8">
    <location>
        <position position="13"/>
    </location>
    <ligand>
        <name>Mg(2+)</name>
        <dbReference type="ChEBI" id="CHEBI:18420"/>
    </ligand>
</feature>
<dbReference type="GO" id="GO:0044208">
    <property type="term" value="P:'de novo' AMP biosynthetic process"/>
    <property type="evidence" value="ECO:0007669"/>
    <property type="project" value="UniProtKB-UniRule"/>
</dbReference>
<keyword evidence="6 8" id="KW-0460">Magnesium</keyword>
<dbReference type="FunFam" id="3.90.170.10:FF:000001">
    <property type="entry name" value="Adenylosuccinate synthetase"/>
    <property type="match status" value="1"/>
</dbReference>
<keyword evidence="2 8" id="KW-0436">Ligase</keyword>
<dbReference type="InterPro" id="IPR001114">
    <property type="entry name" value="Adenylosuccinate_synthetase"/>
</dbReference>
<dbReference type="SMART" id="SM00788">
    <property type="entry name" value="Adenylsucc_synt"/>
    <property type="match status" value="1"/>
</dbReference>
<dbReference type="RefSeq" id="WP_059925736.1">
    <property type="nucleotide sequence ID" value="NZ_LPDO01000015.1"/>
</dbReference>
<feature type="binding site" evidence="8">
    <location>
        <position position="303"/>
    </location>
    <ligand>
        <name>GTP</name>
        <dbReference type="ChEBI" id="CHEBI:37565"/>
    </ligand>
</feature>
<sequence>MPNVVVVGAQWGDEGKGRLVDWLAGQADIVARYNGGHNAGHTLVVDGKTYKLALLPSGLVRGKPGVIGNGVALDPQALLAEIARMAELGVAVTPDNLSIAENATLVLPIHRAVDRAQEQLRREPIGTTLRGIGPAYEDKVGRRGLRVCDLADPDGFAHKLDALLDHHNAWFRGLGLDTWSRDAMLPMLADLAPKVLPFVRPVWADLNDAHDQGRKILFEGSQAVMLDIDWGTYPFVTSSGTVASAAAAGTGLGASKLGHVLGVTKAYATRVGGGPFVTELADEAGERLRERGREYGVNTGRPRRCGWLDAVQLRQAVKVSGIDSLALTKLDVLDGFDVIRLGVGYEFDGKRIDHLPASLAALARAKPVYEQFDGWAGTVAGKRRLGDLPQAARRFVERVEAIAGVPVSLITTGPERDDTIVLRSPFDSSARAWHAAGNPVAPRR</sequence>
<comment type="subunit">
    <text evidence="1 8">Homodimer.</text>
</comment>
<dbReference type="EMBL" id="LPDO01000015">
    <property type="protein sequence ID" value="KVT61248.1"/>
    <property type="molecule type" value="Genomic_DNA"/>
</dbReference>
<gene>
    <name evidence="8" type="primary">purA</name>
    <name evidence="11" type="ORF">WK53_24015</name>
</gene>
<feature type="binding site" evidence="8">
    <location>
        <begin position="411"/>
        <end position="413"/>
    </location>
    <ligand>
        <name>GTP</name>
        <dbReference type="ChEBI" id="CHEBI:37565"/>
    </ligand>
</feature>
<dbReference type="NCBIfam" id="NF002223">
    <property type="entry name" value="PRK01117.1"/>
    <property type="match status" value="1"/>
</dbReference>
<name>A0AAW3NJU4_9BURK</name>
<dbReference type="Pfam" id="PF00709">
    <property type="entry name" value="Adenylsucc_synt"/>
    <property type="match status" value="1"/>
</dbReference>
<keyword evidence="4 8" id="KW-0547">Nucleotide-binding</keyword>
<evidence type="ECO:0000313" key="11">
    <source>
        <dbReference type="EMBL" id="KVT61248.1"/>
    </source>
</evidence>
<dbReference type="Gene3D" id="3.40.440.10">
    <property type="entry name" value="Adenylosuccinate Synthetase, subunit A, domain 1"/>
    <property type="match status" value="1"/>
</dbReference>
<evidence type="ECO:0000313" key="12">
    <source>
        <dbReference type="Proteomes" id="UP000056732"/>
    </source>
</evidence>
<feature type="binding site" evidence="8">
    <location>
        <begin position="12"/>
        <end position="18"/>
    </location>
    <ligand>
        <name>GTP</name>
        <dbReference type="ChEBI" id="CHEBI:37565"/>
    </ligand>
</feature>
<dbReference type="SUPFAM" id="SSF52540">
    <property type="entry name" value="P-loop containing nucleoside triphosphate hydrolases"/>
    <property type="match status" value="1"/>
</dbReference>
<feature type="active site" description="Proton donor" evidence="8">
    <location>
        <position position="41"/>
    </location>
</feature>
<comment type="similarity">
    <text evidence="8 10">Belongs to the adenylosuccinate synthetase family.</text>
</comment>
<evidence type="ECO:0000256" key="5">
    <source>
        <dbReference type="ARBA" id="ARBA00022755"/>
    </source>
</evidence>
<feature type="binding site" evidence="8">
    <location>
        <begin position="329"/>
        <end position="331"/>
    </location>
    <ligand>
        <name>GTP</name>
        <dbReference type="ChEBI" id="CHEBI:37565"/>
    </ligand>
</feature>
<dbReference type="GO" id="GO:0004019">
    <property type="term" value="F:adenylosuccinate synthase activity"/>
    <property type="evidence" value="ECO:0007669"/>
    <property type="project" value="UniProtKB-UniRule"/>
</dbReference>
<proteinExistence type="inferred from homology"/>
<comment type="caution">
    <text evidence="11">The sequence shown here is derived from an EMBL/GenBank/DDBJ whole genome shotgun (WGS) entry which is preliminary data.</text>
</comment>
<dbReference type="EC" id="6.3.4.4" evidence="8 10"/>